<evidence type="ECO:0000313" key="4">
    <source>
        <dbReference type="Proteomes" id="UP000049983"/>
    </source>
</evidence>
<dbReference type="InterPro" id="IPR005804">
    <property type="entry name" value="FA_desaturase_dom"/>
</dbReference>
<evidence type="ECO:0000259" key="2">
    <source>
        <dbReference type="Pfam" id="PF00487"/>
    </source>
</evidence>
<accession>A0A0M6ZVE4</accession>
<dbReference type="PANTHER" id="PTHR19353:SF19">
    <property type="entry name" value="DELTA(5) FATTY ACID DESATURASE C-RELATED"/>
    <property type="match status" value="1"/>
</dbReference>
<feature type="domain" description="Fatty acid desaturase" evidence="2">
    <location>
        <begin position="59"/>
        <end position="329"/>
    </location>
</feature>
<feature type="transmembrane region" description="Helical" evidence="1">
    <location>
        <begin position="194"/>
        <end position="217"/>
    </location>
</feature>
<dbReference type="GO" id="GO:0016717">
    <property type="term" value="F:oxidoreductase activity, acting on paired donors, with oxidation of a pair of donors resulting in the reduction of molecular oxygen to two molecules of water"/>
    <property type="evidence" value="ECO:0007669"/>
    <property type="project" value="TreeGrafter"/>
</dbReference>
<feature type="transmembrane region" description="Helical" evidence="1">
    <location>
        <begin position="60"/>
        <end position="82"/>
    </location>
</feature>
<sequence length="362" mass="40645">MPSFQPKSEFSSQLNARASRYLSRSKTGRFAGVGQWFRSGLFFLFCAAVYSLLYADLNPWILMISAAVLGAGIYTLVATVCHDAAHGSFAASRWVNGICVFAGFSLIGVSGKLWAERHLRLHHMYPNIAGTDIDADGSSLLRLSPSKPWRPWHRFQCWYAVFLYALVLPHLAFAEDFEHLRKARRNWPNKFSGVWPLAEFATSKMIHICLFLTMPFFMSEHGYFLLAGYYFVFVSSASLLFVAINVGSHISDKAEFFDPDGDGKLPLDWAHHQIRTSVDWAPTSRLAIALTGGANAHCAHHLFPRFAHTHNRALSRMVIKTANEFGVSLNILAPWKVVQAHMSHLYKMSRPPQIVDGRNVVG</sequence>
<feature type="transmembrane region" description="Helical" evidence="1">
    <location>
        <begin position="94"/>
        <end position="115"/>
    </location>
</feature>
<name>A0A0M6ZVE4_9HYPH</name>
<dbReference type="RefSeq" id="WP_055112309.1">
    <property type="nucleotide sequence ID" value="NZ_CXWA01000005.1"/>
</dbReference>
<dbReference type="GO" id="GO:0008610">
    <property type="term" value="P:lipid biosynthetic process"/>
    <property type="evidence" value="ECO:0007669"/>
    <property type="project" value="UniProtKB-ARBA"/>
</dbReference>
<feature type="transmembrane region" description="Helical" evidence="1">
    <location>
        <begin position="223"/>
        <end position="244"/>
    </location>
</feature>
<dbReference type="AlphaFoldDB" id="A0A0M6ZVE4"/>
<keyword evidence="4" id="KW-1185">Reference proteome</keyword>
<keyword evidence="1" id="KW-0472">Membrane</keyword>
<evidence type="ECO:0000256" key="1">
    <source>
        <dbReference type="SAM" id="Phobius"/>
    </source>
</evidence>
<organism evidence="3 4">
    <name type="scientific">Roseibium album</name>
    <dbReference type="NCBI Taxonomy" id="311410"/>
    <lineage>
        <taxon>Bacteria</taxon>
        <taxon>Pseudomonadati</taxon>
        <taxon>Pseudomonadota</taxon>
        <taxon>Alphaproteobacteria</taxon>
        <taxon>Hyphomicrobiales</taxon>
        <taxon>Stappiaceae</taxon>
        <taxon>Roseibium</taxon>
    </lineage>
</organism>
<gene>
    <name evidence="3" type="ORF">LA5096_04070</name>
</gene>
<protein>
    <submittedName>
        <fullName evidence="3">Fatty acid desaturase</fullName>
    </submittedName>
</protein>
<dbReference type="GO" id="GO:0016020">
    <property type="term" value="C:membrane"/>
    <property type="evidence" value="ECO:0007669"/>
    <property type="project" value="TreeGrafter"/>
</dbReference>
<proteinExistence type="predicted"/>
<dbReference type="PANTHER" id="PTHR19353">
    <property type="entry name" value="FATTY ACID DESATURASE 2"/>
    <property type="match status" value="1"/>
</dbReference>
<dbReference type="InterPro" id="IPR012171">
    <property type="entry name" value="Fatty_acid_desaturase"/>
</dbReference>
<dbReference type="STRING" id="311410.LA5095_00932"/>
<keyword evidence="1" id="KW-1133">Transmembrane helix</keyword>
<reference evidence="4" key="1">
    <citation type="submission" date="2015-07" db="EMBL/GenBank/DDBJ databases">
        <authorList>
            <person name="Rodrigo-Torres Lidia"/>
            <person name="Arahal R.David."/>
        </authorList>
    </citation>
    <scope>NUCLEOTIDE SEQUENCE [LARGE SCALE GENOMIC DNA]</scope>
    <source>
        <strain evidence="4">CECT 5096</strain>
    </source>
</reference>
<dbReference type="Pfam" id="PF00487">
    <property type="entry name" value="FA_desaturase"/>
    <property type="match status" value="1"/>
</dbReference>
<feature type="transmembrane region" description="Helical" evidence="1">
    <location>
        <begin position="36"/>
        <end position="54"/>
    </location>
</feature>
<dbReference type="EMBL" id="CXWC01000011">
    <property type="protein sequence ID" value="CTQ74494.1"/>
    <property type="molecule type" value="Genomic_DNA"/>
</dbReference>
<feature type="transmembrane region" description="Helical" evidence="1">
    <location>
        <begin position="152"/>
        <end position="173"/>
    </location>
</feature>
<dbReference type="Proteomes" id="UP000049983">
    <property type="component" value="Unassembled WGS sequence"/>
</dbReference>
<dbReference type="OrthoDB" id="104711at2"/>
<keyword evidence="1" id="KW-0812">Transmembrane</keyword>
<evidence type="ECO:0000313" key="3">
    <source>
        <dbReference type="EMBL" id="CTQ74494.1"/>
    </source>
</evidence>